<proteinExistence type="predicted"/>
<evidence type="ECO:0008006" key="3">
    <source>
        <dbReference type="Google" id="ProtNLM"/>
    </source>
</evidence>
<reference evidence="1" key="1">
    <citation type="journal article" date="2020" name="Stud. Mycol.">
        <title>101 Dothideomycetes genomes: a test case for predicting lifestyles and emergence of pathogens.</title>
        <authorList>
            <person name="Haridas S."/>
            <person name="Albert R."/>
            <person name="Binder M."/>
            <person name="Bloem J."/>
            <person name="Labutti K."/>
            <person name="Salamov A."/>
            <person name="Andreopoulos B."/>
            <person name="Baker S."/>
            <person name="Barry K."/>
            <person name="Bills G."/>
            <person name="Bluhm B."/>
            <person name="Cannon C."/>
            <person name="Castanera R."/>
            <person name="Culley D."/>
            <person name="Daum C."/>
            <person name="Ezra D."/>
            <person name="Gonzalez J."/>
            <person name="Henrissat B."/>
            <person name="Kuo A."/>
            <person name="Liang C."/>
            <person name="Lipzen A."/>
            <person name="Lutzoni F."/>
            <person name="Magnuson J."/>
            <person name="Mondo S."/>
            <person name="Nolan M."/>
            <person name="Ohm R."/>
            <person name="Pangilinan J."/>
            <person name="Park H.-J."/>
            <person name="Ramirez L."/>
            <person name="Alfaro M."/>
            <person name="Sun H."/>
            <person name="Tritt A."/>
            <person name="Yoshinaga Y."/>
            <person name="Zwiers L.-H."/>
            <person name="Turgeon B."/>
            <person name="Goodwin S."/>
            <person name="Spatafora J."/>
            <person name="Crous P."/>
            <person name="Grigoriev I."/>
        </authorList>
    </citation>
    <scope>NUCLEOTIDE SEQUENCE</scope>
    <source>
        <strain evidence="1">CBS 161.51</strain>
    </source>
</reference>
<evidence type="ECO:0000313" key="1">
    <source>
        <dbReference type="EMBL" id="KAF1943104.1"/>
    </source>
</evidence>
<dbReference type="InterPro" id="IPR011057">
    <property type="entry name" value="Mss4-like_sf"/>
</dbReference>
<dbReference type="EMBL" id="ML976028">
    <property type="protein sequence ID" value="KAF1943104.1"/>
    <property type="molecule type" value="Genomic_DNA"/>
</dbReference>
<dbReference type="AlphaFoldDB" id="A0A6A5STN5"/>
<sequence>SCHCDIVQDSVTLSPPLPQWKVVSCNCSICTRNGYLLVYPEWSQLHMKSGEDVLRDYSFGVKRNLHKFYGRCVNAV</sequence>
<gene>
    <name evidence="1" type="ORF">EJ02DRAFT_330204</name>
</gene>
<dbReference type="Proteomes" id="UP000800038">
    <property type="component" value="Unassembled WGS sequence"/>
</dbReference>
<protein>
    <recommendedName>
        <fullName evidence="3">CENP-V/GFA domain-containing protein</fullName>
    </recommendedName>
</protein>
<dbReference type="Gene3D" id="2.170.150.70">
    <property type="match status" value="1"/>
</dbReference>
<name>A0A6A5STN5_9PLEO</name>
<keyword evidence="2" id="KW-1185">Reference proteome</keyword>
<organism evidence="1 2">
    <name type="scientific">Clathrospora elynae</name>
    <dbReference type="NCBI Taxonomy" id="706981"/>
    <lineage>
        <taxon>Eukaryota</taxon>
        <taxon>Fungi</taxon>
        <taxon>Dikarya</taxon>
        <taxon>Ascomycota</taxon>
        <taxon>Pezizomycotina</taxon>
        <taxon>Dothideomycetes</taxon>
        <taxon>Pleosporomycetidae</taxon>
        <taxon>Pleosporales</taxon>
        <taxon>Diademaceae</taxon>
        <taxon>Clathrospora</taxon>
    </lineage>
</organism>
<feature type="non-terminal residue" evidence="1">
    <location>
        <position position="1"/>
    </location>
</feature>
<evidence type="ECO:0000313" key="2">
    <source>
        <dbReference type="Proteomes" id="UP000800038"/>
    </source>
</evidence>
<feature type="non-terminal residue" evidence="1">
    <location>
        <position position="76"/>
    </location>
</feature>
<accession>A0A6A5STN5</accession>
<dbReference type="OrthoDB" id="2993351at2759"/>
<dbReference type="SUPFAM" id="SSF51316">
    <property type="entry name" value="Mss4-like"/>
    <property type="match status" value="1"/>
</dbReference>